<evidence type="ECO:0000256" key="4">
    <source>
        <dbReference type="ARBA" id="ARBA00022679"/>
    </source>
</evidence>
<comment type="catalytic activity">
    <reaction evidence="1">
        <text>S-ubiquitinyl-[E2 ubiquitin-conjugating enzyme]-L-cysteine + [acceptor protein]-L-lysine = [E2 ubiquitin-conjugating enzyme]-L-cysteine + N(6)-ubiquitinyl-[acceptor protein]-L-lysine.</text>
        <dbReference type="EC" id="2.3.2.27"/>
    </reaction>
</comment>
<evidence type="ECO:0000256" key="2">
    <source>
        <dbReference type="ARBA" id="ARBA00004906"/>
    </source>
</evidence>
<dbReference type="AlphaFoldDB" id="A0A1D6Q093"/>
<dbReference type="GO" id="GO:0061630">
    <property type="term" value="F:ubiquitin protein ligase activity"/>
    <property type="evidence" value="ECO:0007669"/>
    <property type="project" value="UniProtKB-EC"/>
</dbReference>
<dbReference type="ExpressionAtlas" id="A0A1D6Q093">
    <property type="expression patterns" value="baseline and differential"/>
</dbReference>
<keyword evidence="9" id="KW-0862">Zinc</keyword>
<evidence type="ECO:0000256" key="10">
    <source>
        <dbReference type="ARBA" id="ARBA00023043"/>
    </source>
</evidence>
<evidence type="ECO:0000256" key="9">
    <source>
        <dbReference type="ARBA" id="ARBA00022833"/>
    </source>
</evidence>
<comment type="pathway">
    <text evidence="2">Protein modification; protein ubiquitination.</text>
</comment>
<sequence>MLLILIAYTFTMLLLKRLTPLLVARSWHKTSIEGILSKQPENRMRILPSPYLCLPLMSIVKIARECGWRKTSASSTCQDPCVICLEVECTVAAEGCGHEFCTKCALYLCSTTSSSTSTRGVPGSISCPLCRHAIVSFMRLTSTTPIKELPWTSASLALCAAGSNTGRPEHGGSLHRRPDLRRLRSISVQLGCSSFRSIGSGKLSSMKLNCTGAEEAVPCLVSCLRPDVQRSSSYRGRIRRYSEF</sequence>
<dbReference type="EMBL" id="CM000780">
    <property type="protein sequence ID" value="AQK52072.1"/>
    <property type="molecule type" value="Genomic_DNA"/>
</dbReference>
<name>A0A1D6Q093_MAIZE</name>
<feature type="signal peptide" evidence="12">
    <location>
        <begin position="1"/>
        <end position="24"/>
    </location>
</feature>
<accession>A0A1D6Q093</accession>
<gene>
    <name evidence="14" type="ORF">ZEAMMB73_Zm00001d050184</name>
</gene>
<dbReference type="InterPro" id="IPR056760">
    <property type="entry name" value="RING_XB3-like"/>
</dbReference>
<protein>
    <recommendedName>
        <fullName evidence="3">RING-type E3 ubiquitin transferase</fullName>
        <ecNumber evidence="3">2.3.2.27</ecNumber>
    </recommendedName>
</protein>
<organism evidence="14">
    <name type="scientific">Zea mays</name>
    <name type="common">Maize</name>
    <dbReference type="NCBI Taxonomy" id="4577"/>
    <lineage>
        <taxon>Eukaryota</taxon>
        <taxon>Viridiplantae</taxon>
        <taxon>Streptophyta</taxon>
        <taxon>Embryophyta</taxon>
        <taxon>Tracheophyta</taxon>
        <taxon>Spermatophyta</taxon>
        <taxon>Magnoliopsida</taxon>
        <taxon>Liliopsida</taxon>
        <taxon>Poales</taxon>
        <taxon>Poaceae</taxon>
        <taxon>PACMAD clade</taxon>
        <taxon>Panicoideae</taxon>
        <taxon>Andropogonodae</taxon>
        <taxon>Andropogoneae</taxon>
        <taxon>Tripsacinae</taxon>
        <taxon>Zea</taxon>
    </lineage>
</organism>
<dbReference type="SUPFAM" id="SSF57850">
    <property type="entry name" value="RING/U-box"/>
    <property type="match status" value="1"/>
</dbReference>
<evidence type="ECO:0000256" key="11">
    <source>
        <dbReference type="PROSITE-ProRule" id="PRU00175"/>
    </source>
</evidence>
<dbReference type="Gene3D" id="3.30.40.10">
    <property type="entry name" value="Zinc/RING finger domain, C3HC4 (zinc finger)"/>
    <property type="match status" value="1"/>
</dbReference>
<evidence type="ECO:0000256" key="7">
    <source>
        <dbReference type="ARBA" id="ARBA00022771"/>
    </source>
</evidence>
<evidence type="ECO:0000256" key="8">
    <source>
        <dbReference type="ARBA" id="ARBA00022786"/>
    </source>
</evidence>
<dbReference type="PROSITE" id="PS00518">
    <property type="entry name" value="ZF_RING_1"/>
    <property type="match status" value="1"/>
</dbReference>
<feature type="domain" description="RING-type" evidence="13">
    <location>
        <begin position="81"/>
        <end position="131"/>
    </location>
</feature>
<keyword evidence="8" id="KW-0833">Ubl conjugation pathway</keyword>
<keyword evidence="12" id="KW-0732">Signal</keyword>
<dbReference type="GO" id="GO:0008270">
    <property type="term" value="F:zinc ion binding"/>
    <property type="evidence" value="ECO:0007669"/>
    <property type="project" value="UniProtKB-KW"/>
</dbReference>
<dbReference type="InterPro" id="IPR017907">
    <property type="entry name" value="Znf_RING_CS"/>
</dbReference>
<evidence type="ECO:0000313" key="14">
    <source>
        <dbReference type="EMBL" id="AQK52072.1"/>
    </source>
</evidence>
<dbReference type="InterPro" id="IPR001841">
    <property type="entry name" value="Znf_RING"/>
</dbReference>
<keyword evidence="7 11" id="KW-0863">Zinc-finger</keyword>
<evidence type="ECO:0000256" key="1">
    <source>
        <dbReference type="ARBA" id="ARBA00000900"/>
    </source>
</evidence>
<reference evidence="14" key="1">
    <citation type="submission" date="2015-12" db="EMBL/GenBank/DDBJ databases">
        <title>Update maize B73 reference genome by single molecule sequencing technologies.</title>
        <authorList>
            <consortium name="Maize Genome Sequencing Project"/>
            <person name="Ware D."/>
        </authorList>
    </citation>
    <scope>NUCLEOTIDE SEQUENCE</scope>
    <source>
        <tissue evidence="14">Seedling</tissue>
    </source>
</reference>
<dbReference type="Pfam" id="PF24921">
    <property type="entry name" value="RING_XB3-XBAT31"/>
    <property type="match status" value="1"/>
</dbReference>
<keyword evidence="5" id="KW-0479">Metal-binding</keyword>
<evidence type="ECO:0000256" key="3">
    <source>
        <dbReference type="ARBA" id="ARBA00012483"/>
    </source>
</evidence>
<dbReference type="EMBL" id="CM000780">
    <property type="protein sequence ID" value="AQK52068.1"/>
    <property type="molecule type" value="Genomic_DNA"/>
</dbReference>
<feature type="chain" id="PRO_5010807977" description="RING-type E3 ubiquitin transferase" evidence="12">
    <location>
        <begin position="25"/>
        <end position="244"/>
    </location>
</feature>
<dbReference type="InterPro" id="IPR013083">
    <property type="entry name" value="Znf_RING/FYVE/PHD"/>
</dbReference>
<keyword evidence="10" id="KW-0040">ANK repeat</keyword>
<proteinExistence type="predicted"/>
<evidence type="ECO:0000256" key="12">
    <source>
        <dbReference type="SAM" id="SignalP"/>
    </source>
</evidence>
<keyword evidence="4" id="KW-0808">Transferase</keyword>
<evidence type="ECO:0000256" key="5">
    <source>
        <dbReference type="ARBA" id="ARBA00022723"/>
    </source>
</evidence>
<evidence type="ECO:0000256" key="6">
    <source>
        <dbReference type="ARBA" id="ARBA00022737"/>
    </source>
</evidence>
<dbReference type="PROSITE" id="PS50089">
    <property type="entry name" value="ZF_RING_2"/>
    <property type="match status" value="1"/>
</dbReference>
<dbReference type="EC" id="2.3.2.27" evidence="3"/>
<keyword evidence="6" id="KW-0677">Repeat</keyword>
<dbReference type="SMART" id="SM00184">
    <property type="entry name" value="RING"/>
    <property type="match status" value="1"/>
</dbReference>
<evidence type="ECO:0000259" key="13">
    <source>
        <dbReference type="PROSITE" id="PS50089"/>
    </source>
</evidence>